<keyword evidence="2" id="KW-0812">Transmembrane</keyword>
<dbReference type="Gene3D" id="2.30.29.30">
    <property type="entry name" value="Pleckstrin-homology domain (PH domain)/Phosphotyrosine-binding domain (PTB)"/>
    <property type="match status" value="1"/>
</dbReference>
<dbReference type="EMBL" id="JOWA01000098">
    <property type="protein sequence ID" value="KEZ42933.1"/>
    <property type="molecule type" value="Genomic_DNA"/>
</dbReference>
<organism evidence="8 9">
    <name type="scientific">Pseudallescheria apiosperma</name>
    <name type="common">Scedosporium apiospermum</name>
    <dbReference type="NCBI Taxonomy" id="563466"/>
    <lineage>
        <taxon>Eukaryota</taxon>
        <taxon>Fungi</taxon>
        <taxon>Dikarya</taxon>
        <taxon>Ascomycota</taxon>
        <taxon>Pezizomycotina</taxon>
        <taxon>Sordariomycetes</taxon>
        <taxon>Hypocreomycetidae</taxon>
        <taxon>Microascales</taxon>
        <taxon>Microascaceae</taxon>
        <taxon>Scedosporium</taxon>
    </lineage>
</organism>
<dbReference type="VEuPathDB" id="FungiDB:SAPIO_CDS5380"/>
<comment type="subcellular location">
    <subcellularLocation>
        <location evidence="1">Membrane</location>
    </subcellularLocation>
</comment>
<evidence type="ECO:0000256" key="1">
    <source>
        <dbReference type="ARBA" id="ARBA00004370"/>
    </source>
</evidence>
<dbReference type="KEGG" id="sapo:SAPIO_CDS5380"/>
<dbReference type="Gene3D" id="1.20.1270.60">
    <property type="entry name" value="Arfaptin homology (AH) domain/BAR domain"/>
    <property type="match status" value="1"/>
</dbReference>
<proteinExistence type="predicted"/>
<dbReference type="Pfam" id="PF16016">
    <property type="entry name" value="VASt"/>
    <property type="match status" value="1"/>
</dbReference>
<evidence type="ECO:0000313" key="8">
    <source>
        <dbReference type="EMBL" id="KEZ42933.1"/>
    </source>
</evidence>
<evidence type="ECO:0000259" key="6">
    <source>
        <dbReference type="PROSITE" id="PS50003"/>
    </source>
</evidence>
<evidence type="ECO:0000259" key="7">
    <source>
        <dbReference type="PROSITE" id="PS51778"/>
    </source>
</evidence>
<keyword evidence="4" id="KW-0472">Membrane</keyword>
<dbReference type="InterPro" id="IPR004148">
    <property type="entry name" value="BAR_dom"/>
</dbReference>
<keyword evidence="3" id="KW-1133">Transmembrane helix</keyword>
<dbReference type="InterPro" id="IPR031968">
    <property type="entry name" value="VASt"/>
</dbReference>
<dbReference type="InterPro" id="IPR039463">
    <property type="entry name" value="Sip3/Lam1_BAR"/>
</dbReference>
<dbReference type="PROSITE" id="PS50003">
    <property type="entry name" value="PH_DOMAIN"/>
    <property type="match status" value="1"/>
</dbReference>
<comment type="caution">
    <text evidence="8">The sequence shown here is derived from an EMBL/GenBank/DDBJ whole genome shotgun (WGS) entry which is preliminary data.</text>
</comment>
<gene>
    <name evidence="8" type="ORF">SAPIO_CDS5380</name>
</gene>
<evidence type="ECO:0000256" key="4">
    <source>
        <dbReference type="ARBA" id="ARBA00023136"/>
    </source>
</evidence>
<dbReference type="SUPFAM" id="SSF50729">
    <property type="entry name" value="PH domain-like"/>
    <property type="match status" value="1"/>
</dbReference>
<protein>
    <submittedName>
        <fullName evidence="8">PH domain-containing protein</fullName>
    </submittedName>
</protein>
<sequence length="1368" mass="152501">MSKDTTPNPVRTKSTRRSPVIPVSLTEASLDSPTFRTTTVHFADQVDGIERWLDGYVRSTSKLAQDVISLEESINSYLRQLIPTQAVADTVIDNEYTQLALKRVGDGARDYWTQIQALARRMDVIAVEPIKLFLQNDLRAFKDARRTMDNAQKAFDTTLARYLSMPKTKEPSSLREDAFAVFETRKVYLKSSLDFCQLAPQLRYSLDRLLVRISSDLWGALRQHRGTATNSAKWNTEIDRIRGWCKDMESSEAVFKRELHLARREIGEATLLSIRPSRDLESYSSSTVAFLSSRGPSSANAPKEGEPVISECQGWLFFKILAGKPVRTSWTRRWFYCRDGIFGWLVQAPHGVLQGDEIGVLLCNAKPAVGEDRRFCFQVKTKSQTMILQAETQGELSDWLEVFEVAKKRAFEASVGKSGTSTPSSAFSITPPNIPEFSAKVLDAIMPGEDGAAGALVVPNENLNLAQRSSFDVNAPARRSISNLGRELAREDGESNREHAARIIQKLDLHRKATFGAAAESPQSGAGPAGGIASLISASHTFLPGYSSVVPRSAPVGGLAGLDIPPGSLAPPYLAPPPIATNLSRFAVTVTAERGLTPDISRAMSTAVMANYWGSNPWSSVYTTTNVNYHRLTNADAQQAAAMRRGSSFRNDKSTGGGDVNPPSGPHHPDRRLPEWFPPGYPPELKAQHAQFRLLFPNVPMEEKLVLVFRATWTSSGERGFEGPTLAGNGRIYVTPDNMYFYGQQLGLVVAYSIGLDFIAEVTANPGRDCDFIVLRLSQDFNDTGLTRITIKTFLEDVRLLHARLNLLVDDLQAEEPMEVSEIVTQLICLEKDEHEKRSPSMDSWEDVGFDSPVAENHPLPRRPHQIADNNARPCLTRHRLRSKVHLPTAPVIYEPDDMKLKVAERHFEIGAKSCFHILFGDKSFLFPKLYFDRNARDIVQGPWVLADHGRMKREFTFKADSVDMLGRSKTCNVTDFQTIDIHRDHVTYEVTHVKRAWHLPHSQYFKVVTKIVITHIAKSKCKLAIYIKTEWKTFPSFSKSIVERQALNDAEADAEELAEAATDQVRRLGPRSRTKRAIQVYGHIGQETQPVPFTPAHADSAKKQAVQPRTLTEMVYETLKSLTQSAVTSILMWAFAALRVLLRVFTAHRVILVVTGFSLLANLFLTSLEGSAWWRERSATRFLARLGVGPNVMMSKAVYIADLESVQGTMPANISWAEEGSVCFSAFQAISDATSLDGPYQDAGSHLSAASSRATAQRLRRMRQRLGAYRHDLLVAMRIVNSVEREMLQSEWENWLVDENSRCEQLRSMLKAGGSGGGASGAGEEKKDGDGEGEKRRRERAKAWVEGYCGSCWRDMGVLREEKRLAF</sequence>
<evidence type="ECO:0000256" key="3">
    <source>
        <dbReference type="ARBA" id="ARBA00022989"/>
    </source>
</evidence>
<feature type="region of interest" description="Disordered" evidence="5">
    <location>
        <begin position="640"/>
        <end position="674"/>
    </location>
</feature>
<dbReference type="PANTHER" id="PTHR14248">
    <property type="entry name" value="CYCLIN Y, ISOFORM A"/>
    <property type="match status" value="1"/>
</dbReference>
<dbReference type="OMA" id="TKVEWLW"/>
<feature type="domain" description="PH" evidence="6">
    <location>
        <begin position="309"/>
        <end position="408"/>
    </location>
</feature>
<dbReference type="Pfam" id="PF16746">
    <property type="entry name" value="BAR_3"/>
    <property type="match status" value="1"/>
</dbReference>
<feature type="compositionally biased region" description="Basic and acidic residues" evidence="5">
    <location>
        <begin position="1324"/>
        <end position="1337"/>
    </location>
</feature>
<evidence type="ECO:0000256" key="5">
    <source>
        <dbReference type="SAM" id="MobiDB-lite"/>
    </source>
</evidence>
<keyword evidence="9" id="KW-1185">Reference proteome</keyword>
<accession>A0A084G6H1</accession>
<dbReference type="PROSITE" id="PS51778">
    <property type="entry name" value="VAST"/>
    <property type="match status" value="1"/>
</dbReference>
<dbReference type="InterPro" id="IPR027267">
    <property type="entry name" value="AH/BAR_dom_sf"/>
</dbReference>
<dbReference type="CDD" id="cd07609">
    <property type="entry name" value="BAR_SIP3_fungi"/>
    <property type="match status" value="1"/>
</dbReference>
<evidence type="ECO:0000313" key="9">
    <source>
        <dbReference type="Proteomes" id="UP000028545"/>
    </source>
</evidence>
<dbReference type="HOGENOM" id="CLU_001720_0_0_1"/>
<name>A0A084G6H1_PSEDA</name>
<dbReference type="SMART" id="SM00233">
    <property type="entry name" value="PH"/>
    <property type="match status" value="1"/>
</dbReference>
<evidence type="ECO:0000256" key="2">
    <source>
        <dbReference type="ARBA" id="ARBA00022692"/>
    </source>
</evidence>
<reference evidence="8 9" key="1">
    <citation type="journal article" date="2014" name="Genome Announc.">
        <title>Draft genome sequence of the pathogenic fungus Scedosporium apiospermum.</title>
        <authorList>
            <person name="Vandeputte P."/>
            <person name="Ghamrawi S."/>
            <person name="Rechenmann M."/>
            <person name="Iltis A."/>
            <person name="Giraud S."/>
            <person name="Fleury M."/>
            <person name="Thornton C."/>
            <person name="Delhaes L."/>
            <person name="Meyer W."/>
            <person name="Papon N."/>
            <person name="Bouchara J.P."/>
        </authorList>
    </citation>
    <scope>NUCLEOTIDE SEQUENCE [LARGE SCALE GENOMIC DNA]</scope>
    <source>
        <strain evidence="8 9">IHEM 14462</strain>
    </source>
</reference>
<dbReference type="OrthoDB" id="10070851at2759"/>
<feature type="domain" description="VASt" evidence="7">
    <location>
        <begin position="899"/>
        <end position="1070"/>
    </location>
</feature>
<dbReference type="GeneID" id="27724452"/>
<dbReference type="GO" id="GO:0016020">
    <property type="term" value="C:membrane"/>
    <property type="evidence" value="ECO:0007669"/>
    <property type="project" value="UniProtKB-SubCell"/>
</dbReference>
<dbReference type="InterPro" id="IPR001849">
    <property type="entry name" value="PH_domain"/>
</dbReference>
<dbReference type="GO" id="GO:0005737">
    <property type="term" value="C:cytoplasm"/>
    <property type="evidence" value="ECO:0007669"/>
    <property type="project" value="InterPro"/>
</dbReference>
<dbReference type="Proteomes" id="UP000028545">
    <property type="component" value="Unassembled WGS sequence"/>
</dbReference>
<dbReference type="InterPro" id="IPR011993">
    <property type="entry name" value="PH-like_dom_sf"/>
</dbReference>
<feature type="region of interest" description="Disordered" evidence="5">
    <location>
        <begin position="1311"/>
        <end position="1342"/>
    </location>
</feature>
<dbReference type="SUPFAM" id="SSF103657">
    <property type="entry name" value="BAR/IMD domain-like"/>
    <property type="match status" value="1"/>
</dbReference>
<dbReference type="Pfam" id="PF00169">
    <property type="entry name" value="PH"/>
    <property type="match status" value="1"/>
</dbReference>
<dbReference type="RefSeq" id="XP_016642732.1">
    <property type="nucleotide sequence ID" value="XM_016787717.1"/>
</dbReference>